<keyword evidence="2" id="KW-0456">Lyase</keyword>
<dbReference type="PANTHER" id="PTHR28641:SF1">
    <property type="entry name" value="MALONYL-COA DECARBOXYLASE, MITOCHONDRIAL"/>
    <property type="match status" value="1"/>
</dbReference>
<organism evidence="2 3">
    <name type="scientific">Galdieria sulphuraria</name>
    <name type="common">Red alga</name>
    <dbReference type="NCBI Taxonomy" id="130081"/>
    <lineage>
        <taxon>Eukaryota</taxon>
        <taxon>Rhodophyta</taxon>
        <taxon>Bangiophyceae</taxon>
        <taxon>Galdieriales</taxon>
        <taxon>Galdieriaceae</taxon>
        <taxon>Galdieria</taxon>
    </lineage>
</organism>
<dbReference type="GO" id="GO:0006633">
    <property type="term" value="P:fatty acid biosynthetic process"/>
    <property type="evidence" value="ECO:0007669"/>
    <property type="project" value="InterPro"/>
</dbReference>
<evidence type="ECO:0000313" key="2">
    <source>
        <dbReference type="EMBL" id="EME27411.1"/>
    </source>
</evidence>
<name>M2VW10_GALSU</name>
<evidence type="ECO:0000313" key="3">
    <source>
        <dbReference type="Proteomes" id="UP000030680"/>
    </source>
</evidence>
<dbReference type="GO" id="GO:2001294">
    <property type="term" value="P:malonyl-CoA catabolic process"/>
    <property type="evidence" value="ECO:0007669"/>
    <property type="project" value="TreeGrafter"/>
</dbReference>
<dbReference type="GO" id="GO:0006085">
    <property type="term" value="P:acetyl-CoA biosynthetic process"/>
    <property type="evidence" value="ECO:0007669"/>
    <property type="project" value="TreeGrafter"/>
</dbReference>
<dbReference type="AlphaFoldDB" id="M2VW10"/>
<dbReference type="Pfam" id="PF05292">
    <property type="entry name" value="MCD"/>
    <property type="match status" value="1"/>
</dbReference>
<dbReference type="STRING" id="130081.M2VW10"/>
<sequence length="625" mass="72868">MFINRNVTFPWMFNWFKTAPSFCLEEQRLSRLTKVNRINYCVFVEDERRELDSRNDVKSYILIGKNYLENLKQLAEAYPGTQRKQVKIVQAQRDFQRLCEKREYLVNSLRKWLSGVSTSGPKKFGEYRKGKKQLVMDKFGQEFANCLLELNLSIRKPFVTILLADFPVTTSIWKRMQRKRNLDVNNSQYAIDTCETKDGSISHQSNFVARKQEVMLSSQEVEEQPDLLKFSEGLADMQTREFYEALFESMSFHPKGVVASYRLRETLECLLQPSFETPAFIYFGNSTYDWELYKDSLESCLQQLLRYVELFYRQCFLEVGILEHGNLQRLLPFYRKSLEISACSSSESSRVAMERFVQCGRRIFHLYHKQFPSYPLAFADVVVTSRIPHSVREVVDLQLDWNDVMKNQEKTSFNIVVLECVPSSDKHIRAGFHHELLSLLLYDCLPQIFGNIGRRVYSLSHISGFLSWLCFQYEIALGLRPQHRSLIPHDSVQLIGEIIRRIQTSGCKEKEMDKEMLEKAKSTMLSLCAHYLLIVRRRDGLPVDPNCAFHIMNGAELHQLLWAADEGMKGLTESAHIMSMFCYHLERRLTTAYKFASTSKISTSNEIENLLQLKSTSTDDDSKER</sequence>
<dbReference type="InterPro" id="IPR007956">
    <property type="entry name" value="Malonyl_CoA_deC_C"/>
</dbReference>
<dbReference type="Gramene" id="EME27411">
    <property type="protein sequence ID" value="EME27411"/>
    <property type="gene ID" value="Gasu_50070"/>
</dbReference>
<proteinExistence type="predicted"/>
<dbReference type="EC" id="4.1.1.9" evidence="2"/>
<dbReference type="GO" id="GO:0050080">
    <property type="term" value="F:malonyl-CoA decarboxylase activity"/>
    <property type="evidence" value="ECO:0007669"/>
    <property type="project" value="UniProtKB-EC"/>
</dbReference>
<dbReference type="GeneID" id="17086322"/>
<evidence type="ECO:0000259" key="1">
    <source>
        <dbReference type="Pfam" id="PF05292"/>
    </source>
</evidence>
<dbReference type="KEGG" id="gsl:Gasu_50070"/>
<dbReference type="GO" id="GO:0005782">
    <property type="term" value="C:peroxisomal matrix"/>
    <property type="evidence" value="ECO:0007669"/>
    <property type="project" value="TreeGrafter"/>
</dbReference>
<accession>M2VW10</accession>
<dbReference type="InterPro" id="IPR042303">
    <property type="entry name" value="Malonyl_CoA_deC_C_sf"/>
</dbReference>
<dbReference type="Proteomes" id="UP000030680">
    <property type="component" value="Unassembled WGS sequence"/>
</dbReference>
<gene>
    <name evidence="2" type="ORF">Gasu_50070</name>
</gene>
<dbReference type="RefSeq" id="XP_005703931.1">
    <property type="nucleotide sequence ID" value="XM_005703874.1"/>
</dbReference>
<dbReference type="EMBL" id="KB454532">
    <property type="protein sequence ID" value="EME27411.1"/>
    <property type="molecule type" value="Genomic_DNA"/>
</dbReference>
<dbReference type="OrthoDB" id="426718at2759"/>
<dbReference type="InterPro" id="IPR038917">
    <property type="entry name" value="Malonyl_CoA_deC"/>
</dbReference>
<protein>
    <submittedName>
        <fullName evidence="2">Malonyl-CoA decarboxylase</fullName>
        <ecNumber evidence="2">4.1.1.9</ecNumber>
    </submittedName>
</protein>
<keyword evidence="3" id="KW-1185">Reference proteome</keyword>
<feature type="domain" description="Malonyl-CoA decarboxylase C-terminal" evidence="1">
    <location>
        <begin position="355"/>
        <end position="583"/>
    </location>
</feature>
<dbReference type="Gene3D" id="3.40.630.150">
    <property type="entry name" value="Malonyl-CoA decarboxylase, catalytic domain"/>
    <property type="match status" value="1"/>
</dbReference>
<dbReference type="eggNOG" id="KOG3018">
    <property type="taxonomic scope" value="Eukaryota"/>
</dbReference>
<dbReference type="PANTHER" id="PTHR28641">
    <property type="match status" value="1"/>
</dbReference>
<dbReference type="GO" id="GO:0005759">
    <property type="term" value="C:mitochondrial matrix"/>
    <property type="evidence" value="ECO:0007669"/>
    <property type="project" value="TreeGrafter"/>
</dbReference>
<reference evidence="3" key="1">
    <citation type="journal article" date="2013" name="Science">
        <title>Gene transfer from bacteria and archaea facilitated evolution of an extremophilic eukaryote.</title>
        <authorList>
            <person name="Schonknecht G."/>
            <person name="Chen W.H."/>
            <person name="Ternes C.M."/>
            <person name="Barbier G.G."/>
            <person name="Shrestha R.P."/>
            <person name="Stanke M."/>
            <person name="Brautigam A."/>
            <person name="Baker B.J."/>
            <person name="Banfield J.F."/>
            <person name="Garavito R.M."/>
            <person name="Carr K."/>
            <person name="Wilkerson C."/>
            <person name="Rensing S.A."/>
            <person name="Gagneul D."/>
            <person name="Dickenson N.E."/>
            <person name="Oesterhelt C."/>
            <person name="Lercher M.J."/>
            <person name="Weber A.P."/>
        </authorList>
    </citation>
    <scope>NUCLEOTIDE SEQUENCE [LARGE SCALE GENOMIC DNA]</scope>
    <source>
        <strain evidence="3">074W</strain>
    </source>
</reference>